<dbReference type="EMBL" id="KD130233">
    <property type="protein sequence ID" value="EMS58648.1"/>
    <property type="molecule type" value="Genomic_DNA"/>
</dbReference>
<name>M7Z662_TRIUA</name>
<organism evidence="1">
    <name type="scientific">Triticum urartu</name>
    <name type="common">Red wild einkorn</name>
    <name type="synonym">Crithodium urartu</name>
    <dbReference type="NCBI Taxonomy" id="4572"/>
    <lineage>
        <taxon>Eukaryota</taxon>
        <taxon>Viridiplantae</taxon>
        <taxon>Streptophyta</taxon>
        <taxon>Embryophyta</taxon>
        <taxon>Tracheophyta</taxon>
        <taxon>Spermatophyta</taxon>
        <taxon>Magnoliopsida</taxon>
        <taxon>Liliopsida</taxon>
        <taxon>Poales</taxon>
        <taxon>Poaceae</taxon>
        <taxon>BOP clade</taxon>
        <taxon>Pooideae</taxon>
        <taxon>Triticodae</taxon>
        <taxon>Triticeae</taxon>
        <taxon>Triticinae</taxon>
        <taxon>Triticum</taxon>
    </lineage>
</organism>
<gene>
    <name evidence="1" type="ORF">TRIUR3_34433</name>
</gene>
<reference evidence="1" key="1">
    <citation type="journal article" date="2013" name="Nature">
        <title>Draft genome of the wheat A-genome progenitor Triticum urartu.</title>
        <authorList>
            <person name="Ling H.Q."/>
            <person name="Zhao S."/>
            <person name="Liu D."/>
            <person name="Wang J."/>
            <person name="Sun H."/>
            <person name="Zhang C."/>
            <person name="Fan H."/>
            <person name="Li D."/>
            <person name="Dong L."/>
            <person name="Tao Y."/>
            <person name="Gao C."/>
            <person name="Wu H."/>
            <person name="Li Y."/>
            <person name="Cui Y."/>
            <person name="Guo X."/>
            <person name="Zheng S."/>
            <person name="Wang B."/>
            <person name="Yu K."/>
            <person name="Liang Q."/>
            <person name="Yang W."/>
            <person name="Lou X."/>
            <person name="Chen J."/>
            <person name="Feng M."/>
            <person name="Jian J."/>
            <person name="Zhang X."/>
            <person name="Luo G."/>
            <person name="Jiang Y."/>
            <person name="Liu J."/>
            <person name="Wang Z."/>
            <person name="Sha Y."/>
            <person name="Zhang B."/>
            <person name="Wu H."/>
            <person name="Tang D."/>
            <person name="Shen Q."/>
            <person name="Xue P."/>
            <person name="Zou S."/>
            <person name="Wang X."/>
            <person name="Liu X."/>
            <person name="Wang F."/>
            <person name="Yang Y."/>
            <person name="An X."/>
            <person name="Dong Z."/>
            <person name="Zhang K."/>
            <person name="Zhang X."/>
            <person name="Luo M.C."/>
            <person name="Dvorak J."/>
            <person name="Tong Y."/>
            <person name="Wang J."/>
            <person name="Yang H."/>
            <person name="Li Z."/>
            <person name="Wang D."/>
            <person name="Zhang A."/>
            <person name="Wang J."/>
        </authorList>
    </citation>
    <scope>NUCLEOTIDE SEQUENCE</scope>
</reference>
<proteinExistence type="predicted"/>
<protein>
    <submittedName>
        <fullName evidence="1">Uncharacterized protein</fullName>
    </submittedName>
</protein>
<dbReference type="AlphaFoldDB" id="M7Z662"/>
<sequence>MEGKHRGVASRSISRAGCVEDREIEERRRESMEELPPVPCRVLAVWKTKKEERRRESMEDSPSVWQEMELATEGMKQGLLKVTWIASPSINDPTDESVLFKRLAYFLFQCGIIDLAIGGVSFSSYFIGARTLEIDKSFSGYALRHSDHKKFIDRHSLIL</sequence>
<evidence type="ECO:0000313" key="1">
    <source>
        <dbReference type="EMBL" id="EMS58648.1"/>
    </source>
</evidence>
<accession>M7Z662</accession>